<protein>
    <recommendedName>
        <fullName evidence="4">Copper transporter</fullName>
    </recommendedName>
</protein>
<sequence>MTRPLAAKNRECREQMSNEFHIEKQVMPISLNCLCRFIIYLVVYGTAMCITYMIF</sequence>
<evidence type="ECO:0000313" key="3">
    <source>
        <dbReference type="Proteomes" id="UP000241690"/>
    </source>
</evidence>
<name>A0A2T4ANI1_TRIHA</name>
<keyword evidence="1" id="KW-0472">Membrane</keyword>
<evidence type="ECO:0008006" key="4">
    <source>
        <dbReference type="Google" id="ProtNLM"/>
    </source>
</evidence>
<gene>
    <name evidence="2" type="ORF">M431DRAFT_490247</name>
</gene>
<accession>A0A2T4ANI1</accession>
<dbReference type="EMBL" id="KZ679676">
    <property type="protein sequence ID" value="PTB58634.1"/>
    <property type="molecule type" value="Genomic_DNA"/>
</dbReference>
<dbReference type="GeneID" id="36625350"/>
<evidence type="ECO:0000313" key="2">
    <source>
        <dbReference type="EMBL" id="PTB58634.1"/>
    </source>
</evidence>
<keyword evidence="1" id="KW-1133">Transmembrane helix</keyword>
<keyword evidence="1" id="KW-0812">Transmembrane</keyword>
<organism evidence="2 3">
    <name type="scientific">Trichoderma harzianum CBS 226.95</name>
    <dbReference type="NCBI Taxonomy" id="983964"/>
    <lineage>
        <taxon>Eukaryota</taxon>
        <taxon>Fungi</taxon>
        <taxon>Dikarya</taxon>
        <taxon>Ascomycota</taxon>
        <taxon>Pezizomycotina</taxon>
        <taxon>Sordariomycetes</taxon>
        <taxon>Hypocreomycetidae</taxon>
        <taxon>Hypocreales</taxon>
        <taxon>Hypocreaceae</taxon>
        <taxon>Trichoderma</taxon>
    </lineage>
</organism>
<dbReference type="RefSeq" id="XP_024778311.1">
    <property type="nucleotide sequence ID" value="XM_024916781.1"/>
</dbReference>
<proteinExistence type="predicted"/>
<reference evidence="2 3" key="1">
    <citation type="submission" date="2016-07" db="EMBL/GenBank/DDBJ databases">
        <title>Multiple horizontal gene transfer events from other fungi enriched the ability of initially mycotrophic Trichoderma (Ascomycota) to feed on dead plant biomass.</title>
        <authorList>
            <consortium name="DOE Joint Genome Institute"/>
            <person name="Aerts A."/>
            <person name="Atanasova L."/>
            <person name="Chenthamara K."/>
            <person name="Zhang J."/>
            <person name="Grujic M."/>
            <person name="Henrissat B."/>
            <person name="Kuo A."/>
            <person name="Salamov A."/>
            <person name="Lipzen A."/>
            <person name="Labutti K."/>
            <person name="Barry K."/>
            <person name="Miao Y."/>
            <person name="Rahimi M.J."/>
            <person name="Shen Q."/>
            <person name="Grigoriev I.V."/>
            <person name="Kubicek C.P."/>
            <person name="Druzhinina I.S."/>
        </authorList>
    </citation>
    <scope>NUCLEOTIDE SEQUENCE [LARGE SCALE GENOMIC DNA]</scope>
    <source>
        <strain evidence="2 3">CBS 226.95</strain>
    </source>
</reference>
<dbReference type="Proteomes" id="UP000241690">
    <property type="component" value="Unassembled WGS sequence"/>
</dbReference>
<keyword evidence="3" id="KW-1185">Reference proteome</keyword>
<dbReference type="AlphaFoldDB" id="A0A2T4ANI1"/>
<feature type="transmembrane region" description="Helical" evidence="1">
    <location>
        <begin position="33"/>
        <end position="54"/>
    </location>
</feature>
<evidence type="ECO:0000256" key="1">
    <source>
        <dbReference type="SAM" id="Phobius"/>
    </source>
</evidence>